<sequence>MQLEVAAPRTLSCCLATTLILSELLLRFAPGGQLPPRGTPDQLCALGGDVHAPTAPPVQGPAQPPRGVLGSGSHLSTWPGQAPVMASLN</sequence>
<dbReference type="Proteomes" id="UP001066276">
    <property type="component" value="Chromosome 4_2"/>
</dbReference>
<feature type="region of interest" description="Disordered" evidence="1">
    <location>
        <begin position="39"/>
        <end position="89"/>
    </location>
</feature>
<dbReference type="EMBL" id="JANPWB010000008">
    <property type="protein sequence ID" value="KAJ1162008.1"/>
    <property type="molecule type" value="Genomic_DNA"/>
</dbReference>
<evidence type="ECO:0000313" key="4">
    <source>
        <dbReference type="Proteomes" id="UP001066276"/>
    </source>
</evidence>
<feature type="signal peptide" evidence="2">
    <location>
        <begin position="1"/>
        <end position="31"/>
    </location>
</feature>
<dbReference type="AlphaFoldDB" id="A0AAV7SD52"/>
<keyword evidence="4" id="KW-1185">Reference proteome</keyword>
<reference evidence="3" key="1">
    <citation type="journal article" date="2022" name="bioRxiv">
        <title>Sequencing and chromosome-scale assembly of the giantPleurodeles waltlgenome.</title>
        <authorList>
            <person name="Brown T."/>
            <person name="Elewa A."/>
            <person name="Iarovenko S."/>
            <person name="Subramanian E."/>
            <person name="Araus A.J."/>
            <person name="Petzold A."/>
            <person name="Susuki M."/>
            <person name="Suzuki K.-i.T."/>
            <person name="Hayashi T."/>
            <person name="Toyoda A."/>
            <person name="Oliveira C."/>
            <person name="Osipova E."/>
            <person name="Leigh N.D."/>
            <person name="Simon A."/>
            <person name="Yun M.H."/>
        </authorList>
    </citation>
    <scope>NUCLEOTIDE SEQUENCE</scope>
    <source>
        <strain evidence="3">20211129_DDA</strain>
        <tissue evidence="3">Liver</tissue>
    </source>
</reference>
<name>A0AAV7SD52_PLEWA</name>
<protein>
    <submittedName>
        <fullName evidence="3">Uncharacterized protein</fullName>
    </submittedName>
</protein>
<evidence type="ECO:0000256" key="1">
    <source>
        <dbReference type="SAM" id="MobiDB-lite"/>
    </source>
</evidence>
<evidence type="ECO:0000256" key="2">
    <source>
        <dbReference type="SAM" id="SignalP"/>
    </source>
</evidence>
<gene>
    <name evidence="3" type="ORF">NDU88_002488</name>
</gene>
<organism evidence="3 4">
    <name type="scientific">Pleurodeles waltl</name>
    <name type="common">Iberian ribbed newt</name>
    <dbReference type="NCBI Taxonomy" id="8319"/>
    <lineage>
        <taxon>Eukaryota</taxon>
        <taxon>Metazoa</taxon>
        <taxon>Chordata</taxon>
        <taxon>Craniata</taxon>
        <taxon>Vertebrata</taxon>
        <taxon>Euteleostomi</taxon>
        <taxon>Amphibia</taxon>
        <taxon>Batrachia</taxon>
        <taxon>Caudata</taxon>
        <taxon>Salamandroidea</taxon>
        <taxon>Salamandridae</taxon>
        <taxon>Pleurodelinae</taxon>
        <taxon>Pleurodeles</taxon>
    </lineage>
</organism>
<accession>A0AAV7SD52</accession>
<feature type="chain" id="PRO_5043865940" evidence="2">
    <location>
        <begin position="32"/>
        <end position="89"/>
    </location>
</feature>
<keyword evidence="2" id="KW-0732">Signal</keyword>
<proteinExistence type="predicted"/>
<feature type="compositionally biased region" description="Pro residues" evidence="1">
    <location>
        <begin position="54"/>
        <end position="64"/>
    </location>
</feature>
<evidence type="ECO:0000313" key="3">
    <source>
        <dbReference type="EMBL" id="KAJ1162008.1"/>
    </source>
</evidence>
<comment type="caution">
    <text evidence="3">The sequence shown here is derived from an EMBL/GenBank/DDBJ whole genome shotgun (WGS) entry which is preliminary data.</text>
</comment>